<gene>
    <name evidence="1" type="ORF">ACFSKW_29650</name>
</gene>
<keyword evidence="2" id="KW-1185">Reference proteome</keyword>
<name>A0ABW4T109_9ACTN</name>
<dbReference type="EMBL" id="JBHUFV010000046">
    <property type="protein sequence ID" value="MFD1935643.1"/>
    <property type="molecule type" value="Genomic_DNA"/>
</dbReference>
<comment type="caution">
    <text evidence="1">The sequence shown here is derived from an EMBL/GenBank/DDBJ whole genome shotgun (WGS) entry which is preliminary data.</text>
</comment>
<proteinExistence type="predicted"/>
<sequence>MSITGWEPARYVPAAEDHDGSHATLTLEIVQASVMVICEVHDWCGRVPVDSDYRPPGYEPWPI</sequence>
<evidence type="ECO:0000313" key="2">
    <source>
        <dbReference type="Proteomes" id="UP001597368"/>
    </source>
</evidence>
<reference evidence="2" key="1">
    <citation type="journal article" date="2019" name="Int. J. Syst. Evol. Microbiol.">
        <title>The Global Catalogue of Microorganisms (GCM) 10K type strain sequencing project: providing services to taxonomists for standard genome sequencing and annotation.</title>
        <authorList>
            <consortium name="The Broad Institute Genomics Platform"/>
            <consortium name="The Broad Institute Genome Sequencing Center for Infectious Disease"/>
            <person name="Wu L."/>
            <person name="Ma J."/>
        </authorList>
    </citation>
    <scope>NUCLEOTIDE SEQUENCE [LARGE SCALE GENOMIC DNA]</scope>
    <source>
        <strain evidence="2">ICMP 6774ER</strain>
    </source>
</reference>
<organism evidence="1 2">
    <name type="scientific">Nonomuraea mangrovi</name>
    <dbReference type="NCBI Taxonomy" id="2316207"/>
    <lineage>
        <taxon>Bacteria</taxon>
        <taxon>Bacillati</taxon>
        <taxon>Actinomycetota</taxon>
        <taxon>Actinomycetes</taxon>
        <taxon>Streptosporangiales</taxon>
        <taxon>Streptosporangiaceae</taxon>
        <taxon>Nonomuraea</taxon>
    </lineage>
</organism>
<dbReference type="Proteomes" id="UP001597368">
    <property type="component" value="Unassembled WGS sequence"/>
</dbReference>
<accession>A0ABW4T109</accession>
<dbReference type="RefSeq" id="WP_379575763.1">
    <property type="nucleotide sequence ID" value="NZ_JBHUFV010000046.1"/>
</dbReference>
<evidence type="ECO:0000313" key="1">
    <source>
        <dbReference type="EMBL" id="MFD1935643.1"/>
    </source>
</evidence>
<protein>
    <submittedName>
        <fullName evidence="1">Uncharacterized protein</fullName>
    </submittedName>
</protein>